<comment type="similarity">
    <text evidence="2">Belongs to the RelE toxin family.</text>
</comment>
<evidence type="ECO:0000256" key="2">
    <source>
        <dbReference type="PIRNR" id="PIRNR029218"/>
    </source>
</evidence>
<name>A0ABQ1XJJ4_9PROT</name>
<dbReference type="InterPro" id="IPR028344">
    <property type="entry name" value="ParE1/4"/>
</dbReference>
<dbReference type="PIRSF" id="PIRSF029218">
    <property type="entry name" value="ParE"/>
    <property type="match status" value="1"/>
</dbReference>
<evidence type="ECO:0000256" key="1">
    <source>
        <dbReference type="ARBA" id="ARBA00022649"/>
    </source>
</evidence>
<dbReference type="Pfam" id="PF05016">
    <property type="entry name" value="ParE_toxin"/>
    <property type="match status" value="1"/>
</dbReference>
<organism evidence="3 4">
    <name type="scientific">Glycocaulis albus</name>
    <dbReference type="NCBI Taxonomy" id="1382801"/>
    <lineage>
        <taxon>Bacteria</taxon>
        <taxon>Pseudomonadati</taxon>
        <taxon>Pseudomonadota</taxon>
        <taxon>Alphaproteobacteria</taxon>
        <taxon>Maricaulales</taxon>
        <taxon>Maricaulaceae</taxon>
        <taxon>Glycocaulis</taxon>
    </lineage>
</organism>
<dbReference type="RefSeq" id="WP_188451336.1">
    <property type="nucleotide sequence ID" value="NZ_BMFS01000003.1"/>
</dbReference>
<sequence>MAEFRLSTEAKADLRDIALYTEAMWGRTQRNGYIFELEAVFVRLAGMPRLGRNRDDVHPGVFSYPAGRHIVWYRQSIPAGIEILRVLHTRQSSQDAFS</sequence>
<keyword evidence="4" id="KW-1185">Reference proteome</keyword>
<proteinExistence type="inferred from homology"/>
<dbReference type="InterPro" id="IPR035093">
    <property type="entry name" value="RelE/ParE_toxin_dom_sf"/>
</dbReference>
<dbReference type="EMBL" id="BMFS01000003">
    <property type="protein sequence ID" value="GGG95339.1"/>
    <property type="molecule type" value="Genomic_DNA"/>
</dbReference>
<protein>
    <recommendedName>
        <fullName evidence="2">Toxin</fullName>
    </recommendedName>
</protein>
<evidence type="ECO:0000313" key="3">
    <source>
        <dbReference type="EMBL" id="GGG95339.1"/>
    </source>
</evidence>
<comment type="caution">
    <text evidence="3">The sequence shown here is derived from an EMBL/GenBank/DDBJ whole genome shotgun (WGS) entry which is preliminary data.</text>
</comment>
<reference evidence="4" key="1">
    <citation type="journal article" date="2019" name="Int. J. Syst. Evol. Microbiol.">
        <title>The Global Catalogue of Microorganisms (GCM) 10K type strain sequencing project: providing services to taxonomists for standard genome sequencing and annotation.</title>
        <authorList>
            <consortium name="The Broad Institute Genomics Platform"/>
            <consortium name="The Broad Institute Genome Sequencing Center for Infectious Disease"/>
            <person name="Wu L."/>
            <person name="Ma J."/>
        </authorList>
    </citation>
    <scope>NUCLEOTIDE SEQUENCE [LARGE SCALE GENOMIC DNA]</scope>
    <source>
        <strain evidence="4">CGMCC 1.12766</strain>
    </source>
</reference>
<dbReference type="Proteomes" id="UP000648722">
    <property type="component" value="Unassembled WGS sequence"/>
</dbReference>
<keyword evidence="1" id="KW-1277">Toxin-antitoxin system</keyword>
<gene>
    <name evidence="3" type="ORF">GCM10007420_08620</name>
</gene>
<dbReference type="Gene3D" id="3.30.2310.20">
    <property type="entry name" value="RelE-like"/>
    <property type="match status" value="1"/>
</dbReference>
<accession>A0ABQ1XJJ4</accession>
<evidence type="ECO:0000313" key="4">
    <source>
        <dbReference type="Proteomes" id="UP000648722"/>
    </source>
</evidence>
<dbReference type="InterPro" id="IPR007712">
    <property type="entry name" value="RelE/ParE_toxin"/>
</dbReference>